<evidence type="ECO:0000256" key="1">
    <source>
        <dbReference type="SAM" id="Phobius"/>
    </source>
</evidence>
<keyword evidence="1" id="KW-0472">Membrane</keyword>
<dbReference type="Proteomes" id="UP000887569">
    <property type="component" value="Unplaced"/>
</dbReference>
<dbReference type="WBParaSite" id="PgR040_g077_t05">
    <property type="protein sequence ID" value="PgR040_g077_t05"/>
    <property type="gene ID" value="PgR040_g077"/>
</dbReference>
<keyword evidence="1" id="KW-0812">Transmembrane</keyword>
<proteinExistence type="predicted"/>
<organism evidence="2 3">
    <name type="scientific">Parascaris univalens</name>
    <name type="common">Nematode worm</name>
    <dbReference type="NCBI Taxonomy" id="6257"/>
    <lineage>
        <taxon>Eukaryota</taxon>
        <taxon>Metazoa</taxon>
        <taxon>Ecdysozoa</taxon>
        <taxon>Nematoda</taxon>
        <taxon>Chromadorea</taxon>
        <taxon>Rhabditida</taxon>
        <taxon>Spirurina</taxon>
        <taxon>Ascaridomorpha</taxon>
        <taxon>Ascaridoidea</taxon>
        <taxon>Ascarididae</taxon>
        <taxon>Parascaris</taxon>
    </lineage>
</organism>
<evidence type="ECO:0000313" key="3">
    <source>
        <dbReference type="WBParaSite" id="PgR040_g077_t05"/>
    </source>
</evidence>
<keyword evidence="2" id="KW-1185">Reference proteome</keyword>
<feature type="transmembrane region" description="Helical" evidence="1">
    <location>
        <begin position="47"/>
        <end position="68"/>
    </location>
</feature>
<evidence type="ECO:0000313" key="2">
    <source>
        <dbReference type="Proteomes" id="UP000887569"/>
    </source>
</evidence>
<protein>
    <submittedName>
        <fullName evidence="3">Phosphatidylinositol-glycan biosynthesis class W protein</fullName>
    </submittedName>
</protein>
<dbReference type="AlphaFoldDB" id="A0A915BHM8"/>
<keyword evidence="1" id="KW-1133">Transmembrane helix</keyword>
<accession>A0A915BHM8</accession>
<name>A0A915BHM8_PARUN</name>
<reference evidence="3" key="1">
    <citation type="submission" date="2022-11" db="UniProtKB">
        <authorList>
            <consortium name="WormBaseParasite"/>
        </authorList>
    </citation>
    <scope>IDENTIFICATION</scope>
</reference>
<sequence>MFMIGQYHRVCVVYDKIPQVYREGEIIHQVHFVSFIDIVTTQFHLQFTLLVSFFIISFDCCFFGTVFVSF</sequence>